<name>A0A512NLV6_9HYPH</name>
<dbReference type="RefSeq" id="WP_147155298.1">
    <property type="nucleotide sequence ID" value="NZ_BKAJ01000144.1"/>
</dbReference>
<sequence>MKRVALRLLLFAGLLAPALAIAQQPLDPVRFKAVLAAARAYAADLSLVNYCFRVSDEQRPFLYYAVLLDLQGALGVLTAADAKPQQKAEFVEAVLANVRFYPKDARDPALDRRCSEEEVEKKYFQNFGVSPALKMRPPLDKLGP</sequence>
<gene>
    <name evidence="2" type="ORF">RSO01_70920</name>
</gene>
<reference evidence="2 3" key="1">
    <citation type="submission" date="2019-07" db="EMBL/GenBank/DDBJ databases">
        <title>Whole genome shotgun sequence of Reyranella soli NBRC 108950.</title>
        <authorList>
            <person name="Hosoyama A."/>
            <person name="Uohara A."/>
            <person name="Ohji S."/>
            <person name="Ichikawa N."/>
        </authorList>
    </citation>
    <scope>NUCLEOTIDE SEQUENCE [LARGE SCALE GENOMIC DNA]</scope>
    <source>
        <strain evidence="2 3">NBRC 108950</strain>
    </source>
</reference>
<dbReference type="Proteomes" id="UP000321058">
    <property type="component" value="Unassembled WGS sequence"/>
</dbReference>
<comment type="caution">
    <text evidence="2">The sequence shown here is derived from an EMBL/GenBank/DDBJ whole genome shotgun (WGS) entry which is preliminary data.</text>
</comment>
<proteinExistence type="predicted"/>
<evidence type="ECO:0000313" key="3">
    <source>
        <dbReference type="Proteomes" id="UP000321058"/>
    </source>
</evidence>
<organism evidence="2 3">
    <name type="scientific">Reyranella soli</name>
    <dbReference type="NCBI Taxonomy" id="1230389"/>
    <lineage>
        <taxon>Bacteria</taxon>
        <taxon>Pseudomonadati</taxon>
        <taxon>Pseudomonadota</taxon>
        <taxon>Alphaproteobacteria</taxon>
        <taxon>Hyphomicrobiales</taxon>
        <taxon>Reyranellaceae</taxon>
        <taxon>Reyranella</taxon>
    </lineage>
</organism>
<evidence type="ECO:0000313" key="2">
    <source>
        <dbReference type="EMBL" id="GEP59926.1"/>
    </source>
</evidence>
<feature type="chain" id="PRO_5021874871" evidence="1">
    <location>
        <begin position="23"/>
        <end position="144"/>
    </location>
</feature>
<dbReference type="EMBL" id="BKAJ01000144">
    <property type="protein sequence ID" value="GEP59926.1"/>
    <property type="molecule type" value="Genomic_DNA"/>
</dbReference>
<evidence type="ECO:0000256" key="1">
    <source>
        <dbReference type="SAM" id="SignalP"/>
    </source>
</evidence>
<feature type="signal peptide" evidence="1">
    <location>
        <begin position="1"/>
        <end position="22"/>
    </location>
</feature>
<keyword evidence="1" id="KW-0732">Signal</keyword>
<dbReference type="AlphaFoldDB" id="A0A512NLV6"/>
<keyword evidence="3" id="KW-1185">Reference proteome</keyword>
<protein>
    <submittedName>
        <fullName evidence="2">Uncharacterized protein</fullName>
    </submittedName>
</protein>
<accession>A0A512NLV6</accession>